<feature type="domain" description="Integrase catalytic" evidence="6">
    <location>
        <begin position="106"/>
        <end position="269"/>
    </location>
</feature>
<evidence type="ECO:0000256" key="2">
    <source>
        <dbReference type="ARBA" id="ARBA00023125"/>
    </source>
</evidence>
<reference evidence="7 8" key="1">
    <citation type="submission" date="2015-09" db="EMBL/GenBank/DDBJ databases">
        <title>Genome announcement of multiple Pseudomonas syringae strains.</title>
        <authorList>
            <person name="Thakur S."/>
            <person name="Wang P.W."/>
            <person name="Gong Y."/>
            <person name="Weir B.S."/>
            <person name="Guttman D.S."/>
        </authorList>
    </citation>
    <scope>NUCLEOTIDE SEQUENCE [LARGE SCALE GENOMIC DNA]</scope>
    <source>
        <strain evidence="7 8">ICMP9151</strain>
    </source>
</reference>
<dbReference type="Pfam" id="PF01609">
    <property type="entry name" value="DDE_Tnp_1"/>
    <property type="match status" value="1"/>
</dbReference>
<dbReference type="FunFam" id="3.30.420.10:FF:000030">
    <property type="entry name" value="IS3, transposase orfB"/>
    <property type="match status" value="1"/>
</dbReference>
<dbReference type="Gene3D" id="3.30.420.10">
    <property type="entry name" value="Ribonuclease H-like superfamily/Ribonuclease H"/>
    <property type="match status" value="1"/>
</dbReference>
<comment type="similarity">
    <text evidence="4">Belongs to the transposase IS3/IS150/IS904 family.</text>
</comment>
<dbReference type="GO" id="GO:0015074">
    <property type="term" value="P:DNA integration"/>
    <property type="evidence" value="ECO:0007669"/>
    <property type="project" value="InterPro"/>
</dbReference>
<keyword evidence="1" id="KW-0815">Transposition</keyword>
<dbReference type="InterPro" id="IPR048020">
    <property type="entry name" value="Transpos_IS3"/>
</dbReference>
<dbReference type="InterPro" id="IPR012337">
    <property type="entry name" value="RNaseH-like_sf"/>
</dbReference>
<gene>
    <name evidence="7" type="ORF">ALO43_100825</name>
</gene>
<dbReference type="Pfam" id="PF00665">
    <property type="entry name" value="rve"/>
    <property type="match status" value="1"/>
</dbReference>
<evidence type="ECO:0000313" key="7">
    <source>
        <dbReference type="EMBL" id="KPY93520.1"/>
    </source>
</evidence>
<dbReference type="GO" id="GO:0003677">
    <property type="term" value="F:DNA binding"/>
    <property type="evidence" value="ECO:0007669"/>
    <property type="project" value="UniProtKB-KW"/>
</dbReference>
<evidence type="ECO:0000313" key="8">
    <source>
        <dbReference type="Proteomes" id="UP000050523"/>
    </source>
</evidence>
<dbReference type="GO" id="GO:0006313">
    <property type="term" value="P:DNA transposition"/>
    <property type="evidence" value="ECO:0007669"/>
    <property type="project" value="InterPro"/>
</dbReference>
<comment type="function">
    <text evidence="3">Involved in the transposition of the insertion sequence IS3.</text>
</comment>
<dbReference type="InterPro" id="IPR050900">
    <property type="entry name" value="Transposase_IS3/IS150/IS904"/>
</dbReference>
<dbReference type="EMBL" id="LJRO01000413">
    <property type="protein sequence ID" value="KPY93520.1"/>
    <property type="molecule type" value="Genomic_DNA"/>
</dbReference>
<evidence type="ECO:0000256" key="1">
    <source>
        <dbReference type="ARBA" id="ARBA00022578"/>
    </source>
</evidence>
<accession>A0AA40TTB4</accession>
<proteinExistence type="inferred from homology"/>
<dbReference type="AlphaFoldDB" id="A0AA40TTB4"/>
<evidence type="ECO:0000259" key="6">
    <source>
        <dbReference type="PROSITE" id="PS50994"/>
    </source>
</evidence>
<dbReference type="PANTHER" id="PTHR46889">
    <property type="entry name" value="TRANSPOSASE INSF FOR INSERTION SEQUENCE IS3B-RELATED"/>
    <property type="match status" value="1"/>
</dbReference>
<evidence type="ECO:0000256" key="3">
    <source>
        <dbReference type="ARBA" id="ARBA00037276"/>
    </source>
</evidence>
<dbReference type="GO" id="GO:0004803">
    <property type="term" value="F:transposase activity"/>
    <property type="evidence" value="ECO:0007669"/>
    <property type="project" value="InterPro"/>
</dbReference>
<dbReference type="InterPro" id="IPR002559">
    <property type="entry name" value="Transposase_11"/>
</dbReference>
<protein>
    <submittedName>
        <fullName evidence="7">Mobile element protein</fullName>
    </submittedName>
</protein>
<name>A0AA40TTB4_9PSED</name>
<feature type="compositionally biased region" description="Basic and acidic residues" evidence="5">
    <location>
        <begin position="311"/>
        <end position="321"/>
    </location>
</feature>
<dbReference type="InterPro" id="IPR001584">
    <property type="entry name" value="Integrase_cat-core"/>
</dbReference>
<dbReference type="Proteomes" id="UP000050523">
    <property type="component" value="Unassembled WGS sequence"/>
</dbReference>
<dbReference type="NCBIfam" id="NF033516">
    <property type="entry name" value="transpos_IS3"/>
    <property type="match status" value="1"/>
</dbReference>
<dbReference type="InterPro" id="IPR036397">
    <property type="entry name" value="RNaseH_sf"/>
</dbReference>
<dbReference type="PROSITE" id="PS50994">
    <property type="entry name" value="INTEGRASE"/>
    <property type="match status" value="1"/>
</dbReference>
<feature type="region of interest" description="Disordered" evidence="5">
    <location>
        <begin position="303"/>
        <end position="323"/>
    </location>
</feature>
<evidence type="ECO:0000256" key="4">
    <source>
        <dbReference type="ARBA" id="ARBA00043964"/>
    </source>
</evidence>
<sequence>MELPCEVFEIPRSCYYDHCLRRRSTNSELVRLRGRFNELFTQSRSAAGSRSIVSLMQEDSEQIGRFKVRGLMRELGLISKQPGSHDYKKATVERPDIPNILNREFDVTAPNQVWCGDITYIWAQGKWHYLAVVMDLYARRVLGWAFSKKSDTDLVIKALDMAYEQRGKPQGLLFHSDQGAQYGSRQFRKRLWRYRVRQSMSRRGNCYDNSPMARVFRSLKTEWIPAVGYMTAQEAQGDISHYLMHRYNRVRPHQFNDGLAPAQYEKTLTSCSGSVDHYIRLNQQGLIDLNTWMIDSTAVRATRASSGAGKRGPEEPLDHALGRSRGGLTTRIHMVYDANGVPLRFMFSPGQASDIAHAQSLLDLVRVPGKPGRPRKRSRWLLADKGYGAEHLRYYCDRYRMQPVIPPRAMPRKPGLACPDSLIVQSIGSAT</sequence>
<organism evidence="7 8">
    <name type="scientific">Pseudomonas tremae</name>
    <dbReference type="NCBI Taxonomy" id="200454"/>
    <lineage>
        <taxon>Bacteria</taxon>
        <taxon>Pseudomonadati</taxon>
        <taxon>Pseudomonadota</taxon>
        <taxon>Gammaproteobacteria</taxon>
        <taxon>Pseudomonadales</taxon>
        <taxon>Pseudomonadaceae</taxon>
        <taxon>Pseudomonas</taxon>
    </lineage>
</organism>
<dbReference type="PANTHER" id="PTHR46889:SF4">
    <property type="entry name" value="TRANSPOSASE INSO FOR INSERTION SEQUENCE ELEMENT IS911B-RELATED"/>
    <property type="match status" value="1"/>
</dbReference>
<keyword evidence="2" id="KW-0238">DNA-binding</keyword>
<evidence type="ECO:0000256" key="5">
    <source>
        <dbReference type="SAM" id="MobiDB-lite"/>
    </source>
</evidence>
<comment type="caution">
    <text evidence="7">The sequence shown here is derived from an EMBL/GenBank/DDBJ whole genome shotgun (WGS) entry which is preliminary data.</text>
</comment>
<dbReference type="SUPFAM" id="SSF53098">
    <property type="entry name" value="Ribonuclease H-like"/>
    <property type="match status" value="1"/>
</dbReference>